<feature type="compositionally biased region" description="Low complexity" evidence="1">
    <location>
        <begin position="70"/>
        <end position="90"/>
    </location>
</feature>
<sequence>MNLHDQFDDLAGEMTGTDLADLRNRVDRTSRRLRARRMIATSAAAVAVAVALTAGAAVLRPQSGDTRPDVVPGATVTPPSATPSTPQSAPLVTAPSTVDSIPGGLSFLTLKAGRPIELLRIVDGTPMKVTFGTATSKDMYATPAPDGTRLAINTSPNRDQIAPGDLVVVSEGGARRTIARDVRWDGGNTAVWTPDGTALIAGGVQYDATTGASRSFHDKPQYLAYSPGGSTIAYVHPTQPNAVKVTKVDGSSPRTVSVAGQEECDRTAGCPTSVQAVSDDGRYVALGLVNSDPSHVYQTALVYDTVAKKRLSQLGTFEHAFFRADGAILVTATQVKVLDQAWKVVHTYPVPAHGADAVVFYRA</sequence>
<feature type="region of interest" description="Disordered" evidence="1">
    <location>
        <begin position="61"/>
        <end position="91"/>
    </location>
</feature>
<organism evidence="3 4">
    <name type="scientific">Dactylosporangium cerinum</name>
    <dbReference type="NCBI Taxonomy" id="1434730"/>
    <lineage>
        <taxon>Bacteria</taxon>
        <taxon>Bacillati</taxon>
        <taxon>Actinomycetota</taxon>
        <taxon>Actinomycetes</taxon>
        <taxon>Micromonosporales</taxon>
        <taxon>Micromonosporaceae</taxon>
        <taxon>Dactylosporangium</taxon>
    </lineage>
</organism>
<dbReference type="SUPFAM" id="SSF69304">
    <property type="entry name" value="Tricorn protease N-terminal domain"/>
    <property type="match status" value="1"/>
</dbReference>
<keyword evidence="2" id="KW-0812">Transmembrane</keyword>
<reference evidence="4" key="1">
    <citation type="journal article" date="2019" name="Int. J. Syst. Evol. Microbiol.">
        <title>The Global Catalogue of Microorganisms (GCM) 10K type strain sequencing project: providing services to taxonomists for standard genome sequencing and annotation.</title>
        <authorList>
            <consortium name="The Broad Institute Genomics Platform"/>
            <consortium name="The Broad Institute Genome Sequencing Center for Infectious Disease"/>
            <person name="Wu L."/>
            <person name="Ma J."/>
        </authorList>
    </citation>
    <scope>NUCLEOTIDE SEQUENCE [LARGE SCALE GENOMIC DNA]</scope>
    <source>
        <strain evidence="4">CGMCC 4.7152</strain>
    </source>
</reference>
<keyword evidence="2" id="KW-1133">Transmembrane helix</keyword>
<gene>
    <name evidence="3" type="ORF">ACFPIJ_13120</name>
</gene>
<evidence type="ECO:0000256" key="1">
    <source>
        <dbReference type="SAM" id="MobiDB-lite"/>
    </source>
</evidence>
<evidence type="ECO:0000313" key="3">
    <source>
        <dbReference type="EMBL" id="MFC4998773.1"/>
    </source>
</evidence>
<evidence type="ECO:0000256" key="2">
    <source>
        <dbReference type="SAM" id="Phobius"/>
    </source>
</evidence>
<comment type="caution">
    <text evidence="3">The sequence shown here is derived from an EMBL/GenBank/DDBJ whole genome shotgun (WGS) entry which is preliminary data.</text>
</comment>
<accession>A0ABV9VU13</accession>
<feature type="transmembrane region" description="Helical" evidence="2">
    <location>
        <begin position="38"/>
        <end position="59"/>
    </location>
</feature>
<protein>
    <submittedName>
        <fullName evidence="3">Uncharacterized protein</fullName>
    </submittedName>
</protein>
<dbReference type="Proteomes" id="UP001595912">
    <property type="component" value="Unassembled WGS sequence"/>
</dbReference>
<keyword evidence="4" id="KW-1185">Reference proteome</keyword>
<keyword evidence="2" id="KW-0472">Membrane</keyword>
<dbReference type="RefSeq" id="WP_380115015.1">
    <property type="nucleotide sequence ID" value="NZ_JBHSIU010000013.1"/>
</dbReference>
<name>A0ABV9VU13_9ACTN</name>
<dbReference type="EMBL" id="JBHSIU010000013">
    <property type="protein sequence ID" value="MFC4998773.1"/>
    <property type="molecule type" value="Genomic_DNA"/>
</dbReference>
<evidence type="ECO:0000313" key="4">
    <source>
        <dbReference type="Proteomes" id="UP001595912"/>
    </source>
</evidence>
<proteinExistence type="predicted"/>